<sequence length="293" mass="33256">MSLMVDYLERLDVPEGFSESPLKGVRFFKSLQPIPRTPLIYDPGIIIIVQGSKIGYLNGKVFHYDANNYLVLSVSIPFECETIASPDCPLLGIYIDVELSQLHDLISKMGSGIEFKKERSTLLPQGIGPATLDEDMADATVRLLKCLWSETEARVLGPGLVREILYRALCGTQAPVLWALVMHNGHFTRVTRALKTIHSDYSTKLTIKQLAQQVDMSVSAFHRVFKEVTSDSPMQYLKKIRLNKAREFLLQEEIKTYIAADRVGYESTSQFSREFKRYFGQSPADMIREQRPQ</sequence>
<dbReference type="EMBL" id="UOFK01000292">
    <property type="protein sequence ID" value="VAW82012.1"/>
    <property type="molecule type" value="Genomic_DNA"/>
</dbReference>
<accession>A0A3B0Z3D1</accession>
<dbReference type="PANTHER" id="PTHR43436:SF2">
    <property type="entry name" value="ARAC_XYLS FAMILY TRANSCRIPTIONAL REGULATOR"/>
    <property type="match status" value="1"/>
</dbReference>
<dbReference type="SMART" id="SM00342">
    <property type="entry name" value="HTH_ARAC"/>
    <property type="match status" value="1"/>
</dbReference>
<dbReference type="SUPFAM" id="SSF46689">
    <property type="entry name" value="Homeodomain-like"/>
    <property type="match status" value="2"/>
</dbReference>
<evidence type="ECO:0000256" key="2">
    <source>
        <dbReference type="ARBA" id="ARBA00023163"/>
    </source>
</evidence>
<name>A0A3B0Z3D1_9ZZZZ</name>
<dbReference type="Pfam" id="PF06719">
    <property type="entry name" value="AraC_N"/>
    <property type="match status" value="1"/>
</dbReference>
<dbReference type="PROSITE" id="PS01124">
    <property type="entry name" value="HTH_ARAC_FAMILY_2"/>
    <property type="match status" value="1"/>
</dbReference>
<evidence type="ECO:0000313" key="4">
    <source>
        <dbReference type="EMBL" id="VAW82012.1"/>
    </source>
</evidence>
<protein>
    <submittedName>
        <fullName evidence="4">Transcriptional regulator, AraC family</fullName>
    </submittedName>
</protein>
<dbReference type="GO" id="GO:0043565">
    <property type="term" value="F:sequence-specific DNA binding"/>
    <property type="evidence" value="ECO:0007669"/>
    <property type="project" value="InterPro"/>
</dbReference>
<evidence type="ECO:0000256" key="1">
    <source>
        <dbReference type="ARBA" id="ARBA00023015"/>
    </source>
</evidence>
<dbReference type="Gene3D" id="1.10.10.60">
    <property type="entry name" value="Homeodomain-like"/>
    <property type="match status" value="2"/>
</dbReference>
<evidence type="ECO:0000259" key="3">
    <source>
        <dbReference type="PROSITE" id="PS01124"/>
    </source>
</evidence>
<keyword evidence="2" id="KW-0804">Transcription</keyword>
<organism evidence="4">
    <name type="scientific">hydrothermal vent metagenome</name>
    <dbReference type="NCBI Taxonomy" id="652676"/>
    <lineage>
        <taxon>unclassified sequences</taxon>
        <taxon>metagenomes</taxon>
        <taxon>ecological metagenomes</taxon>
    </lineage>
</organism>
<dbReference type="InterPro" id="IPR009594">
    <property type="entry name" value="Tscrpt_reg_HTH_AraC_N"/>
</dbReference>
<dbReference type="AlphaFoldDB" id="A0A3B0Z3D1"/>
<reference evidence="4" key="1">
    <citation type="submission" date="2018-06" db="EMBL/GenBank/DDBJ databases">
        <authorList>
            <person name="Zhirakovskaya E."/>
        </authorList>
    </citation>
    <scope>NUCLEOTIDE SEQUENCE</scope>
</reference>
<dbReference type="InterPro" id="IPR009057">
    <property type="entry name" value="Homeodomain-like_sf"/>
</dbReference>
<dbReference type="GO" id="GO:0003700">
    <property type="term" value="F:DNA-binding transcription factor activity"/>
    <property type="evidence" value="ECO:0007669"/>
    <property type="project" value="InterPro"/>
</dbReference>
<dbReference type="InterPro" id="IPR018060">
    <property type="entry name" value="HTH_AraC"/>
</dbReference>
<proteinExistence type="predicted"/>
<dbReference type="Pfam" id="PF12833">
    <property type="entry name" value="HTH_18"/>
    <property type="match status" value="1"/>
</dbReference>
<gene>
    <name evidence="4" type="ORF">MNBD_GAMMA13-1115</name>
</gene>
<feature type="domain" description="HTH araC/xylS-type" evidence="3">
    <location>
        <begin position="191"/>
        <end position="289"/>
    </location>
</feature>
<dbReference type="PANTHER" id="PTHR43436">
    <property type="entry name" value="ARAC-FAMILY TRANSCRIPTIONAL REGULATOR"/>
    <property type="match status" value="1"/>
</dbReference>
<keyword evidence="1" id="KW-0805">Transcription regulation</keyword>